<dbReference type="InterPro" id="IPR000873">
    <property type="entry name" value="AMP-dep_synth/lig_dom"/>
</dbReference>
<keyword evidence="3" id="KW-0276">Fatty acid metabolism</keyword>
<evidence type="ECO:0000256" key="4">
    <source>
        <dbReference type="ARBA" id="ARBA00023098"/>
    </source>
</evidence>
<dbReference type="Proteomes" id="UP001500957">
    <property type="component" value="Unassembled WGS sequence"/>
</dbReference>
<dbReference type="EMBL" id="BAAAHE010000044">
    <property type="protein sequence ID" value="GAA0632146.1"/>
    <property type="molecule type" value="Genomic_DNA"/>
</dbReference>
<feature type="domain" description="AMP-dependent synthetase/ligase" evidence="6">
    <location>
        <begin position="38"/>
        <end position="403"/>
    </location>
</feature>
<keyword evidence="8" id="KW-1185">Reference proteome</keyword>
<keyword evidence="2" id="KW-0436">Ligase</keyword>
<dbReference type="Gene3D" id="3.40.50.12780">
    <property type="entry name" value="N-terminal domain of ligase-like"/>
    <property type="match status" value="1"/>
</dbReference>
<dbReference type="CDD" id="cd05907">
    <property type="entry name" value="VL_LC_FACS_like"/>
    <property type="match status" value="1"/>
</dbReference>
<organism evidence="7 8">
    <name type="scientific">Sporichthya brevicatena</name>
    <dbReference type="NCBI Taxonomy" id="171442"/>
    <lineage>
        <taxon>Bacteria</taxon>
        <taxon>Bacillati</taxon>
        <taxon>Actinomycetota</taxon>
        <taxon>Actinomycetes</taxon>
        <taxon>Sporichthyales</taxon>
        <taxon>Sporichthyaceae</taxon>
        <taxon>Sporichthya</taxon>
    </lineage>
</organism>
<evidence type="ECO:0000313" key="8">
    <source>
        <dbReference type="Proteomes" id="UP001500957"/>
    </source>
</evidence>
<evidence type="ECO:0000256" key="1">
    <source>
        <dbReference type="ARBA" id="ARBA00006432"/>
    </source>
</evidence>
<keyword evidence="4" id="KW-0443">Lipid metabolism</keyword>
<comment type="caution">
    <text evidence="7">The sequence shown here is derived from an EMBL/GenBank/DDBJ whole genome shotgun (WGS) entry which is preliminary data.</text>
</comment>
<evidence type="ECO:0000259" key="6">
    <source>
        <dbReference type="Pfam" id="PF00501"/>
    </source>
</evidence>
<evidence type="ECO:0000256" key="2">
    <source>
        <dbReference type="ARBA" id="ARBA00022598"/>
    </source>
</evidence>
<accession>A0ABN1H7U3</accession>
<evidence type="ECO:0000256" key="5">
    <source>
        <dbReference type="ARBA" id="ARBA00032875"/>
    </source>
</evidence>
<sequence length="578" mass="61491">MTTLTMENGMVQLIPSSDRPIQEGVPALHAATICEAFQLTAAEQADRVALRTPDDSISLTFAEYADRVRRIAAGLAALGVGHGDTVALMMRNRPEMNLVDMAALHLGAVPFSIYNTSSPEQVEYLFSNAGNRVVVCEQAFLETVRKAGTAVAHVVCIDGGDASTSTLDELIAGGSDDFDFDAAWRAVQPDDVLTLIYTSGTTGPPKGVQLTHAGMMAQIRGMSAMAPTPVGGSIVSYLPSAHIADRWSHHYHCSATFGATVTTVADQTQLIPALVSARPTFWGGVPRVYEKIMAALQAGGLTDPAALPEEVRAGARAKIGLDQVQWSIVGAAPIAVETLKYFGDLGLPVQEVYGMSETSCCMTCVPADDIRPGTVGQPIPGSEMALADDGEILVRGPLLMKGYRNDPERTAEAIDADGWLHTGDVGVVEDGFIRIVDRKKELIINAAGKNMSPANIEQRLKASHALIGQAVCIGDGRRYNVALLVLDPDAAAAYAKQAGLPDSSARTVAADPQVQQIVGAAVASANEKLSRVEQIKKWHLLDVDWLPGGDELTPTMKLRRKPIAEKYADVIEALYAED</sequence>
<dbReference type="PROSITE" id="PS00455">
    <property type="entry name" value="AMP_BINDING"/>
    <property type="match status" value="1"/>
</dbReference>
<gene>
    <name evidence="7" type="ORF">GCM10009547_39960</name>
</gene>
<comment type="similarity">
    <text evidence="1">Belongs to the ATP-dependent AMP-binding enzyme family.</text>
</comment>
<evidence type="ECO:0000313" key="7">
    <source>
        <dbReference type="EMBL" id="GAA0632146.1"/>
    </source>
</evidence>
<dbReference type="PANTHER" id="PTHR43272">
    <property type="entry name" value="LONG-CHAIN-FATTY-ACID--COA LIGASE"/>
    <property type="match status" value="1"/>
</dbReference>
<evidence type="ECO:0000256" key="3">
    <source>
        <dbReference type="ARBA" id="ARBA00022832"/>
    </source>
</evidence>
<dbReference type="InterPro" id="IPR020845">
    <property type="entry name" value="AMP-binding_CS"/>
</dbReference>
<reference evidence="7 8" key="1">
    <citation type="journal article" date="2019" name="Int. J. Syst. Evol. Microbiol.">
        <title>The Global Catalogue of Microorganisms (GCM) 10K type strain sequencing project: providing services to taxonomists for standard genome sequencing and annotation.</title>
        <authorList>
            <consortium name="The Broad Institute Genomics Platform"/>
            <consortium name="The Broad Institute Genome Sequencing Center for Infectious Disease"/>
            <person name="Wu L."/>
            <person name="Ma J."/>
        </authorList>
    </citation>
    <scope>NUCLEOTIDE SEQUENCE [LARGE SCALE GENOMIC DNA]</scope>
    <source>
        <strain evidence="7 8">JCM 10671</strain>
    </source>
</reference>
<dbReference type="Pfam" id="PF00501">
    <property type="entry name" value="AMP-binding"/>
    <property type="match status" value="1"/>
</dbReference>
<protein>
    <recommendedName>
        <fullName evidence="5">Acyl-CoA synthetase</fullName>
    </recommendedName>
</protein>
<dbReference type="Pfam" id="PF23562">
    <property type="entry name" value="AMP-binding_C_3"/>
    <property type="match status" value="1"/>
</dbReference>
<name>A0ABN1H7U3_9ACTN</name>
<dbReference type="SUPFAM" id="SSF56801">
    <property type="entry name" value="Acetyl-CoA synthetase-like"/>
    <property type="match status" value="1"/>
</dbReference>
<dbReference type="PANTHER" id="PTHR43272:SF32">
    <property type="entry name" value="AMP-DEPENDENT SYNTHETASE_LIGASE DOMAIN-CONTAINING PROTEIN"/>
    <property type="match status" value="1"/>
</dbReference>
<dbReference type="InterPro" id="IPR042099">
    <property type="entry name" value="ANL_N_sf"/>
</dbReference>
<proteinExistence type="inferred from homology"/>